<organism evidence="2 3">
    <name type="scientific">Neoroseomonas terrae</name>
    <dbReference type="NCBI Taxonomy" id="424799"/>
    <lineage>
        <taxon>Bacteria</taxon>
        <taxon>Pseudomonadati</taxon>
        <taxon>Pseudomonadota</taxon>
        <taxon>Alphaproteobacteria</taxon>
        <taxon>Acetobacterales</taxon>
        <taxon>Acetobacteraceae</taxon>
        <taxon>Neoroseomonas</taxon>
    </lineage>
</organism>
<evidence type="ECO:0000313" key="2">
    <source>
        <dbReference type="EMBL" id="MBR0648609.1"/>
    </source>
</evidence>
<dbReference type="Proteomes" id="UP000698752">
    <property type="component" value="Unassembled WGS sequence"/>
</dbReference>
<accession>A0ABS5EC67</accession>
<name>A0ABS5EC67_9PROT</name>
<keyword evidence="1" id="KW-0472">Membrane</keyword>
<protein>
    <submittedName>
        <fullName evidence="2">Nitrate reductase</fullName>
    </submittedName>
</protein>
<dbReference type="Pfam" id="PF06796">
    <property type="entry name" value="NapE"/>
    <property type="match status" value="1"/>
</dbReference>
<sequence length="61" mass="6801">MGTERVSSEAVSAIRSRRWRELLTFMILAVVIWPFIAVTVVGGWGFIVWMYHVVNGPPGPG</sequence>
<reference evidence="3" key="1">
    <citation type="journal article" date="2021" name="Syst. Appl. Microbiol.">
        <title>Roseomonas hellenica sp. nov., isolated from roots of wild-growing Alkanna tinctoria.</title>
        <authorList>
            <person name="Rat A."/>
            <person name="Naranjo H.D."/>
            <person name="Lebbe L."/>
            <person name="Cnockaert M."/>
            <person name="Krigas N."/>
            <person name="Grigoriadou K."/>
            <person name="Maloupa E."/>
            <person name="Willems A."/>
        </authorList>
    </citation>
    <scope>NUCLEOTIDE SEQUENCE [LARGE SCALE GENOMIC DNA]</scope>
    <source>
        <strain evidence="3">LMG 31159</strain>
    </source>
</reference>
<evidence type="ECO:0000313" key="3">
    <source>
        <dbReference type="Proteomes" id="UP000698752"/>
    </source>
</evidence>
<feature type="transmembrane region" description="Helical" evidence="1">
    <location>
        <begin position="22"/>
        <end position="51"/>
    </location>
</feature>
<dbReference type="RefSeq" id="WP_211866232.1">
    <property type="nucleotide sequence ID" value="NZ_JAAEDI010000003.1"/>
</dbReference>
<keyword evidence="1" id="KW-0812">Transmembrane</keyword>
<dbReference type="EMBL" id="JAAEDI010000003">
    <property type="protein sequence ID" value="MBR0648609.1"/>
    <property type="molecule type" value="Genomic_DNA"/>
</dbReference>
<proteinExistence type="predicted"/>
<keyword evidence="3" id="KW-1185">Reference proteome</keyword>
<comment type="caution">
    <text evidence="2">The sequence shown here is derived from an EMBL/GenBank/DDBJ whole genome shotgun (WGS) entry which is preliminary data.</text>
</comment>
<dbReference type="InterPro" id="IPR010649">
    <property type="entry name" value="NapE_TorE"/>
</dbReference>
<evidence type="ECO:0000256" key="1">
    <source>
        <dbReference type="SAM" id="Phobius"/>
    </source>
</evidence>
<gene>
    <name evidence="2" type="ORF">GXW78_02955</name>
</gene>
<keyword evidence="1" id="KW-1133">Transmembrane helix</keyword>